<evidence type="ECO:0000313" key="3">
    <source>
        <dbReference type="Proteomes" id="UP000263754"/>
    </source>
</evidence>
<organism evidence="2 3">
    <name type="scientific">Bacteroides uniformis</name>
    <dbReference type="NCBI Taxonomy" id="820"/>
    <lineage>
        <taxon>Bacteria</taxon>
        <taxon>Pseudomonadati</taxon>
        <taxon>Bacteroidota</taxon>
        <taxon>Bacteroidia</taxon>
        <taxon>Bacteroidales</taxon>
        <taxon>Bacteroidaceae</taxon>
        <taxon>Bacteroides</taxon>
    </lineage>
</organism>
<dbReference type="InterPro" id="IPR029118">
    <property type="entry name" value="Ntox16"/>
</dbReference>
<name>A0A374MT24_BACUN</name>
<feature type="domain" description="Novel toxin 16" evidence="1">
    <location>
        <begin position="153"/>
        <end position="231"/>
    </location>
</feature>
<gene>
    <name evidence="2" type="ORF">DXD90_15065</name>
</gene>
<dbReference type="InterPro" id="IPR025460">
    <property type="entry name" value="DUF4280"/>
</dbReference>
<dbReference type="Pfam" id="PF14107">
    <property type="entry name" value="DUF4280"/>
    <property type="match status" value="1"/>
</dbReference>
<dbReference type="EMBL" id="QSOF01000023">
    <property type="protein sequence ID" value="RGI73717.1"/>
    <property type="molecule type" value="Genomic_DNA"/>
</dbReference>
<reference evidence="2 3" key="1">
    <citation type="submission" date="2018-08" db="EMBL/GenBank/DDBJ databases">
        <title>A genome reference for cultivated species of the human gut microbiota.</title>
        <authorList>
            <person name="Zou Y."/>
            <person name="Xue W."/>
            <person name="Luo G."/>
        </authorList>
    </citation>
    <scope>NUCLEOTIDE SEQUENCE [LARGE SCALE GENOMIC DNA]</scope>
    <source>
        <strain evidence="2 3">TM10-17</strain>
    </source>
</reference>
<dbReference type="RefSeq" id="WP_117963544.1">
    <property type="nucleotide sequence ID" value="NZ_QSOF01000023.1"/>
</dbReference>
<dbReference type="Proteomes" id="UP000263754">
    <property type="component" value="Unassembled WGS sequence"/>
</dbReference>
<evidence type="ECO:0000259" key="1">
    <source>
        <dbReference type="Pfam" id="PF15523"/>
    </source>
</evidence>
<accession>A0A374MT24</accession>
<comment type="caution">
    <text evidence="2">The sequence shown here is derived from an EMBL/GenBank/DDBJ whole genome shotgun (WGS) entry which is preliminary data.</text>
</comment>
<sequence>MMEINTNHPEWQDFNEGVKYVCDGAKIQCPYCVSIGVLKVTSTKIKLQDKLQATTGDKIGAVNLKFAGACLHPSQQKPLSFPPSCQNIINLGSWENYSDTYLNNEHALLVRSTIKCNISCTPIRIIHSGQTATLNNLNKMDSPVMRNIIIQPDCTEATKRILQKEVQKYCKGEPTKCNPMDECATLERKMHIAMQCIQARTRINMRCYQGGDRGHQQAIEERIFSLVKCQSIYFPKCANMPQRVQEAEPIPQVDDSFMKQMEAITGLTGTALIIYLIVSEGSRLFPPRNLVPIP</sequence>
<evidence type="ECO:0000313" key="2">
    <source>
        <dbReference type="EMBL" id="RGI73717.1"/>
    </source>
</evidence>
<protein>
    <submittedName>
        <fullName evidence="2">DUF4280 domain-containing protein</fullName>
    </submittedName>
</protein>
<proteinExistence type="predicted"/>
<dbReference type="Pfam" id="PF15523">
    <property type="entry name" value="Ntox16"/>
    <property type="match status" value="1"/>
</dbReference>
<dbReference type="AlphaFoldDB" id="A0A374MT24"/>